<reference evidence="2" key="1">
    <citation type="submission" date="2021-04" db="EMBL/GenBank/DDBJ databases">
        <authorList>
            <person name="Chebbi M.A.C M."/>
        </authorList>
    </citation>
    <scope>NUCLEOTIDE SEQUENCE</scope>
</reference>
<dbReference type="Proteomes" id="UP000786811">
    <property type="component" value="Unassembled WGS sequence"/>
</dbReference>
<keyword evidence="1" id="KW-1133">Transmembrane helix</keyword>
<evidence type="ECO:0000256" key="1">
    <source>
        <dbReference type="SAM" id="Phobius"/>
    </source>
</evidence>
<dbReference type="OrthoDB" id="7696577at2759"/>
<feature type="transmembrane region" description="Helical" evidence="1">
    <location>
        <begin position="61"/>
        <end position="81"/>
    </location>
</feature>
<proteinExistence type="predicted"/>
<dbReference type="AlphaFoldDB" id="A0A8J2MZ11"/>
<keyword evidence="3" id="KW-1185">Reference proteome</keyword>
<name>A0A8J2MZ11_COTCN</name>
<protein>
    <submittedName>
        <fullName evidence="2">Uncharacterized protein</fullName>
    </submittedName>
</protein>
<dbReference type="EMBL" id="CAJNRD030001124">
    <property type="protein sequence ID" value="CAG5106394.1"/>
    <property type="molecule type" value="Genomic_DNA"/>
</dbReference>
<evidence type="ECO:0000313" key="2">
    <source>
        <dbReference type="EMBL" id="CAG5106394.1"/>
    </source>
</evidence>
<accession>A0A8J2MZ11</accession>
<sequence length="120" mass="14508">MDILQNRHFTNYKFIFTCYGQWPYQPRFQKNCLRFLITMGVLSILTPKTIRFIEYFGNIDGMIQCIPMIGVHLLGLVKYYNYTFNYKSIRRLFSLIERDGEALKNEEDKQIMERWLARFA</sequence>
<keyword evidence="1" id="KW-0812">Transmembrane</keyword>
<keyword evidence="1" id="KW-0472">Membrane</keyword>
<evidence type="ECO:0000313" key="3">
    <source>
        <dbReference type="Proteomes" id="UP000786811"/>
    </source>
</evidence>
<organism evidence="2 3">
    <name type="scientific">Cotesia congregata</name>
    <name type="common">Parasitoid wasp</name>
    <name type="synonym">Apanteles congregatus</name>
    <dbReference type="NCBI Taxonomy" id="51543"/>
    <lineage>
        <taxon>Eukaryota</taxon>
        <taxon>Metazoa</taxon>
        <taxon>Ecdysozoa</taxon>
        <taxon>Arthropoda</taxon>
        <taxon>Hexapoda</taxon>
        <taxon>Insecta</taxon>
        <taxon>Pterygota</taxon>
        <taxon>Neoptera</taxon>
        <taxon>Endopterygota</taxon>
        <taxon>Hymenoptera</taxon>
        <taxon>Apocrita</taxon>
        <taxon>Ichneumonoidea</taxon>
        <taxon>Braconidae</taxon>
        <taxon>Microgastrinae</taxon>
        <taxon>Cotesia</taxon>
    </lineage>
</organism>
<gene>
    <name evidence="2" type="ORF">HICCMSTLAB_LOCUS12238</name>
</gene>
<comment type="caution">
    <text evidence="2">The sequence shown here is derived from an EMBL/GenBank/DDBJ whole genome shotgun (WGS) entry which is preliminary data.</text>
</comment>
<feature type="transmembrane region" description="Helical" evidence="1">
    <location>
        <begin position="32"/>
        <end position="49"/>
    </location>
</feature>